<evidence type="ECO:0000256" key="1">
    <source>
        <dbReference type="SAM" id="MobiDB-lite"/>
    </source>
</evidence>
<feature type="non-terminal residue" evidence="2">
    <location>
        <position position="106"/>
    </location>
</feature>
<comment type="caution">
    <text evidence="2">The sequence shown here is derived from an EMBL/GenBank/DDBJ whole genome shotgun (WGS) entry which is preliminary data.</text>
</comment>
<accession>A0A699RQ02</accession>
<gene>
    <name evidence="2" type="ORF">Tci_860095</name>
</gene>
<dbReference type="AlphaFoldDB" id="A0A699RQ02"/>
<feature type="compositionally biased region" description="Polar residues" evidence="1">
    <location>
        <begin position="46"/>
        <end position="78"/>
    </location>
</feature>
<protein>
    <submittedName>
        <fullName evidence="2">Uncharacterized protein</fullName>
    </submittedName>
</protein>
<evidence type="ECO:0000313" key="2">
    <source>
        <dbReference type="EMBL" id="GFC88125.1"/>
    </source>
</evidence>
<reference evidence="2" key="1">
    <citation type="journal article" date="2019" name="Sci. Rep.">
        <title>Draft genome of Tanacetum cinerariifolium, the natural source of mosquito coil.</title>
        <authorList>
            <person name="Yamashiro T."/>
            <person name="Shiraishi A."/>
            <person name="Satake H."/>
            <person name="Nakayama K."/>
        </authorList>
    </citation>
    <scope>NUCLEOTIDE SEQUENCE</scope>
</reference>
<organism evidence="2">
    <name type="scientific">Tanacetum cinerariifolium</name>
    <name type="common">Dalmatian daisy</name>
    <name type="synonym">Chrysanthemum cinerariifolium</name>
    <dbReference type="NCBI Taxonomy" id="118510"/>
    <lineage>
        <taxon>Eukaryota</taxon>
        <taxon>Viridiplantae</taxon>
        <taxon>Streptophyta</taxon>
        <taxon>Embryophyta</taxon>
        <taxon>Tracheophyta</taxon>
        <taxon>Spermatophyta</taxon>
        <taxon>Magnoliopsida</taxon>
        <taxon>eudicotyledons</taxon>
        <taxon>Gunneridae</taxon>
        <taxon>Pentapetalae</taxon>
        <taxon>asterids</taxon>
        <taxon>campanulids</taxon>
        <taxon>Asterales</taxon>
        <taxon>Asteraceae</taxon>
        <taxon>Asteroideae</taxon>
        <taxon>Anthemideae</taxon>
        <taxon>Anthemidinae</taxon>
        <taxon>Tanacetum</taxon>
    </lineage>
</organism>
<name>A0A699RQ02_TANCI</name>
<feature type="region of interest" description="Disordered" evidence="1">
    <location>
        <begin position="26"/>
        <end position="86"/>
    </location>
</feature>
<proteinExistence type="predicted"/>
<dbReference type="EMBL" id="BKCJ011113908">
    <property type="protein sequence ID" value="GFC88125.1"/>
    <property type="molecule type" value="Genomic_DNA"/>
</dbReference>
<sequence>MTKKKDNGKSHVEYFTRNKDLNADFEDYSKDSSNDVSAVGPMVPTAGQNYSNSTNPISAAGPSNTDTSPTNVKSSFKDASQPPEMLEREDIAYFDNESSSWSWSSS</sequence>